<feature type="transmembrane region" description="Helical" evidence="1">
    <location>
        <begin position="226"/>
        <end position="250"/>
    </location>
</feature>
<evidence type="ECO:0000256" key="1">
    <source>
        <dbReference type="SAM" id="Phobius"/>
    </source>
</evidence>
<gene>
    <name evidence="3" type="ORF">LN736_01425</name>
</gene>
<dbReference type="Proteomes" id="UP001165422">
    <property type="component" value="Unassembled WGS sequence"/>
</dbReference>
<dbReference type="EMBL" id="JAJJPB010000001">
    <property type="protein sequence ID" value="MCC9293535.1"/>
    <property type="molecule type" value="Genomic_DNA"/>
</dbReference>
<organism evidence="3 4">
    <name type="scientific">Clostridium aromativorans</name>
    <dbReference type="NCBI Taxonomy" id="2836848"/>
    <lineage>
        <taxon>Bacteria</taxon>
        <taxon>Bacillati</taxon>
        <taxon>Bacillota</taxon>
        <taxon>Clostridia</taxon>
        <taxon>Eubacteriales</taxon>
        <taxon>Clostridiaceae</taxon>
        <taxon>Clostridium</taxon>
    </lineage>
</organism>
<name>A0ABS8N191_9CLOT</name>
<feature type="chain" id="PRO_5045050866" evidence="2">
    <location>
        <begin position="24"/>
        <end position="292"/>
    </location>
</feature>
<evidence type="ECO:0000313" key="3">
    <source>
        <dbReference type="EMBL" id="MCC9293535.1"/>
    </source>
</evidence>
<feature type="transmembrane region" description="Helical" evidence="1">
    <location>
        <begin position="120"/>
        <end position="139"/>
    </location>
</feature>
<evidence type="ECO:0000256" key="2">
    <source>
        <dbReference type="SAM" id="SignalP"/>
    </source>
</evidence>
<accession>A0ABS8N191</accession>
<evidence type="ECO:0000313" key="4">
    <source>
        <dbReference type="Proteomes" id="UP001165422"/>
    </source>
</evidence>
<keyword evidence="1" id="KW-0812">Transmembrane</keyword>
<keyword evidence="1" id="KW-1133">Transmembrane helix</keyword>
<keyword evidence="1" id="KW-0472">Membrane</keyword>
<feature type="transmembrane region" description="Helical" evidence="1">
    <location>
        <begin position="160"/>
        <end position="177"/>
    </location>
</feature>
<protein>
    <submittedName>
        <fullName evidence="3">Uncharacterized protein</fullName>
    </submittedName>
</protein>
<feature type="transmembrane region" description="Helical" evidence="1">
    <location>
        <begin position="197"/>
        <end position="219"/>
    </location>
</feature>
<keyword evidence="4" id="KW-1185">Reference proteome</keyword>
<feature type="signal peptide" evidence="2">
    <location>
        <begin position="1"/>
        <end position="23"/>
    </location>
</feature>
<keyword evidence="2" id="KW-0732">Signal</keyword>
<dbReference type="RefSeq" id="WP_229980553.1">
    <property type="nucleotide sequence ID" value="NZ_JAJJPB010000001.1"/>
</dbReference>
<comment type="caution">
    <text evidence="3">The sequence shown here is derived from an EMBL/GenBank/DDBJ whole genome shotgun (WGS) entry which is preliminary data.</text>
</comment>
<feature type="transmembrane region" description="Helical" evidence="1">
    <location>
        <begin position="262"/>
        <end position="280"/>
    </location>
</feature>
<feature type="transmembrane region" description="Helical" evidence="1">
    <location>
        <begin position="95"/>
        <end position="114"/>
    </location>
</feature>
<feature type="transmembrane region" description="Helical" evidence="1">
    <location>
        <begin position="70"/>
        <end position="86"/>
    </location>
</feature>
<reference evidence="3" key="1">
    <citation type="submission" date="2021-11" db="EMBL/GenBank/DDBJ databases">
        <authorList>
            <person name="Qingchun L."/>
            <person name="Dong Z."/>
            <person name="Zongwei Q."/>
            <person name="Jia Z."/>
            <person name="Duotao L."/>
        </authorList>
    </citation>
    <scope>NUCLEOTIDE SEQUENCE</scope>
    <source>
        <strain evidence="3">WLY-B-L2</strain>
    </source>
</reference>
<proteinExistence type="predicted"/>
<sequence length="292" mass="32490">MKMNKTSNLLVIFIIILASIASAYGFFSNNAINENQTIQTIHNETVRLYGKGLYHNESVSMAAQVRAQDVVTLVFAIPLLLVSLILNKRSLKGKLLLVGTLGYFLYTYMSYSFLAIYNNFFLIYVLLMSLSFFAFIINITSQELQNLEKCFSAAMPSKPVGIFIIVIGIIISLMWLGRIVPTIGNNTVNGLEHYTTFVIQAMDLGIVLPVTVVSGVLLLRKKSLGYLLAPIIIIKGITLLLAIDVMAISMAISGVSVSPAELILFPLFTVIFTMILWILFKNFKSIDNIYTY</sequence>